<sequence precursor="true">MTAGQQLRVGFCGEWYDADPQGEFVIGREGDLAVDDNPYLHRRFLTLVFQQDLWWLVNVGTQLSATVADTAGAVQAWLAPGGRVPLVFAHTTVLFTAGPTTYEIEIACDDPTFTPNQDGPGRGIGETTIGPVTLTPSQKQLIVALAEPLLRREGTSISAIPSSKEAAARLGWELTRFNRKLDNVCDKFDRRGVRGLRGGPGQLASNRRARLVEHAVTARVVTAADLDLLDAPTGQAPA</sequence>
<accession>C8XDR7</accession>
<dbReference type="eggNOG" id="COG1716">
    <property type="taxonomic scope" value="Bacteria"/>
</dbReference>
<name>C8XDR7_NAKMY</name>
<reference evidence="2" key="1">
    <citation type="submission" date="2009-09" db="EMBL/GenBank/DDBJ databases">
        <title>The complete genome of Nakamurella multipartita DSM 44233.</title>
        <authorList>
            <consortium name="US DOE Joint Genome Institute (JGI-PGF)"/>
            <person name="Lucas S."/>
            <person name="Copeland A."/>
            <person name="Lapidus A."/>
            <person name="Glavina del Rio T."/>
            <person name="Dalin E."/>
            <person name="Tice H."/>
            <person name="Bruce D."/>
            <person name="Goodwin L."/>
            <person name="Pitluck S."/>
            <person name="Kyrpides N."/>
            <person name="Mavromatis K."/>
            <person name="Ivanova N."/>
            <person name="Ovchinnikova G."/>
            <person name="Sims D."/>
            <person name="Meincke L."/>
            <person name="Brettin T."/>
            <person name="Detter J.C."/>
            <person name="Han C."/>
            <person name="Larimer F."/>
            <person name="Land M."/>
            <person name="Hauser L."/>
            <person name="Markowitz V."/>
            <person name="Cheng J.-F."/>
            <person name="Hugenholtz P."/>
            <person name="Woyke T."/>
            <person name="Wu D."/>
            <person name="Klenk H.-P."/>
            <person name="Eisen J.A."/>
        </authorList>
    </citation>
    <scope>NUCLEOTIDE SEQUENCE [LARGE SCALE GENOMIC DNA]</scope>
    <source>
        <strain evidence="2">ATCC 700099 / DSM 44233 / CIP 104796 / JCM 9543 / NBRC 105858 / Y-104</strain>
    </source>
</reference>
<evidence type="ECO:0000313" key="2">
    <source>
        <dbReference type="Proteomes" id="UP000002218"/>
    </source>
</evidence>
<dbReference type="HOGENOM" id="CLU_1183782_0_0_11"/>
<dbReference type="Proteomes" id="UP000002218">
    <property type="component" value="Chromosome"/>
</dbReference>
<reference evidence="1 2" key="2">
    <citation type="journal article" date="2010" name="Stand. Genomic Sci.">
        <title>Complete genome sequence of Nakamurella multipartita type strain (Y-104).</title>
        <authorList>
            <person name="Tice H."/>
            <person name="Mayilraj S."/>
            <person name="Sims D."/>
            <person name="Lapidus A."/>
            <person name="Nolan M."/>
            <person name="Lucas S."/>
            <person name="Glavina Del Rio T."/>
            <person name="Copeland A."/>
            <person name="Cheng J.F."/>
            <person name="Meincke L."/>
            <person name="Bruce D."/>
            <person name="Goodwin L."/>
            <person name="Pitluck S."/>
            <person name="Ivanova N."/>
            <person name="Mavromatis K."/>
            <person name="Ovchinnikova G."/>
            <person name="Pati A."/>
            <person name="Chen A."/>
            <person name="Palaniappan K."/>
            <person name="Land M."/>
            <person name="Hauser L."/>
            <person name="Chang Y.J."/>
            <person name="Jeffries C.D."/>
            <person name="Detter J.C."/>
            <person name="Brettin T."/>
            <person name="Rohde M."/>
            <person name="Goker M."/>
            <person name="Bristow J."/>
            <person name="Eisen J.A."/>
            <person name="Markowitz V."/>
            <person name="Hugenholtz P."/>
            <person name="Kyrpides N.C."/>
            <person name="Klenk H.P."/>
            <person name="Chen F."/>
        </authorList>
    </citation>
    <scope>NUCLEOTIDE SEQUENCE [LARGE SCALE GENOMIC DNA]</scope>
    <source>
        <strain evidence="2">ATCC 700099 / DSM 44233 / CIP 104796 / JCM 9543 / NBRC 105858 / Y-104</strain>
    </source>
</reference>
<evidence type="ECO:0008006" key="3">
    <source>
        <dbReference type="Google" id="ProtNLM"/>
    </source>
</evidence>
<dbReference type="EMBL" id="CP001737">
    <property type="protein sequence ID" value="ACV77731.1"/>
    <property type="molecule type" value="Genomic_DNA"/>
</dbReference>
<dbReference type="RefSeq" id="WP_015746638.1">
    <property type="nucleotide sequence ID" value="NC_013235.1"/>
</dbReference>
<evidence type="ECO:0000313" key="1">
    <source>
        <dbReference type="EMBL" id="ACV77731.1"/>
    </source>
</evidence>
<gene>
    <name evidence="1" type="ordered locus">Namu_1328</name>
</gene>
<proteinExistence type="predicted"/>
<dbReference type="STRING" id="479431.Namu_1328"/>
<dbReference type="OrthoDB" id="5000691at2"/>
<dbReference type="InParanoid" id="C8XDR7"/>
<dbReference type="AlphaFoldDB" id="C8XDR7"/>
<dbReference type="KEGG" id="nml:Namu_1328"/>
<protein>
    <recommendedName>
        <fullName evidence="3">FHA domain-containing protein</fullName>
    </recommendedName>
</protein>
<organism evidence="1 2">
    <name type="scientific">Nakamurella multipartita (strain ATCC 700099 / DSM 44233 / CIP 104796 / JCM 9543 / NBRC 105858 / Y-104)</name>
    <name type="common">Microsphaera multipartita</name>
    <dbReference type="NCBI Taxonomy" id="479431"/>
    <lineage>
        <taxon>Bacteria</taxon>
        <taxon>Bacillati</taxon>
        <taxon>Actinomycetota</taxon>
        <taxon>Actinomycetes</taxon>
        <taxon>Nakamurellales</taxon>
        <taxon>Nakamurellaceae</taxon>
        <taxon>Nakamurella</taxon>
    </lineage>
</organism>
<keyword evidence="2" id="KW-1185">Reference proteome</keyword>